<dbReference type="Gene3D" id="1.10.10.10">
    <property type="entry name" value="Winged helix-like DNA-binding domain superfamily/Winged helix DNA-binding domain"/>
    <property type="match status" value="1"/>
</dbReference>
<dbReference type="SMART" id="SM00418">
    <property type="entry name" value="HTH_ARSR"/>
    <property type="match status" value="1"/>
</dbReference>
<dbReference type="InterPro" id="IPR036390">
    <property type="entry name" value="WH_DNA-bd_sf"/>
</dbReference>
<dbReference type="InterPro" id="IPR036388">
    <property type="entry name" value="WH-like_DNA-bd_sf"/>
</dbReference>
<accession>A0A101I2T3</accession>
<gene>
    <name evidence="2" type="ORF">XE03_1198</name>
</gene>
<reference evidence="3" key="1">
    <citation type="journal article" date="2015" name="MBio">
        <title>Genome-Resolved Metagenomic Analysis Reveals Roles for Candidate Phyla and Other Microbial Community Members in Biogeochemical Transformations in Oil Reservoirs.</title>
        <authorList>
            <person name="Hu P."/>
            <person name="Tom L."/>
            <person name="Singh A."/>
            <person name="Thomas B.C."/>
            <person name="Baker B.J."/>
            <person name="Piceno Y.M."/>
            <person name="Andersen G.L."/>
            <person name="Banfield J.F."/>
        </authorList>
    </citation>
    <scope>NUCLEOTIDE SEQUENCE [LARGE SCALE GENOMIC DNA]</scope>
</reference>
<dbReference type="PROSITE" id="PS50987">
    <property type="entry name" value="HTH_ARSR_2"/>
    <property type="match status" value="1"/>
</dbReference>
<dbReference type="InterPro" id="IPR011991">
    <property type="entry name" value="ArsR-like_HTH"/>
</dbReference>
<dbReference type="EMBL" id="LGGX01000011">
    <property type="protein sequence ID" value="KUK86835.1"/>
    <property type="molecule type" value="Genomic_DNA"/>
</dbReference>
<comment type="caution">
    <text evidence="2">The sequence shown here is derived from an EMBL/GenBank/DDBJ whole genome shotgun (WGS) entry which is preliminary data.</text>
</comment>
<evidence type="ECO:0000259" key="1">
    <source>
        <dbReference type="PROSITE" id="PS50987"/>
    </source>
</evidence>
<dbReference type="GO" id="GO:0003700">
    <property type="term" value="F:DNA-binding transcription factor activity"/>
    <property type="evidence" value="ECO:0007669"/>
    <property type="project" value="InterPro"/>
</dbReference>
<evidence type="ECO:0000313" key="2">
    <source>
        <dbReference type="EMBL" id="KUK86835.1"/>
    </source>
</evidence>
<dbReference type="CDD" id="cd00090">
    <property type="entry name" value="HTH_ARSR"/>
    <property type="match status" value="1"/>
</dbReference>
<organism evidence="2 3">
    <name type="scientific">candidate division TA06 bacterium 34_109</name>
    <dbReference type="NCBI Taxonomy" id="1635277"/>
    <lineage>
        <taxon>Bacteria</taxon>
        <taxon>Bacteria division TA06</taxon>
    </lineage>
</organism>
<dbReference type="AlphaFoldDB" id="A0A101I2T3"/>
<dbReference type="InterPro" id="IPR001845">
    <property type="entry name" value="HTH_ArsR_DNA-bd_dom"/>
</dbReference>
<name>A0A101I2T3_UNCT6</name>
<proteinExistence type="predicted"/>
<sequence length="120" mass="14108">MDKLIKIFIALSDEISIRIVKLLIKKMCTIFEISEIMSKDEDYIKERLDKLMNVGIVSKINDGKYEVYFVKNTGSIFDKFAKDIVKLLSGYFNSDKVILDDYQKARSINRDELFKRRNPQ</sequence>
<dbReference type="Proteomes" id="UP000053467">
    <property type="component" value="Unassembled WGS sequence"/>
</dbReference>
<protein>
    <recommendedName>
        <fullName evidence="1">HTH arsR-type domain-containing protein</fullName>
    </recommendedName>
</protein>
<feature type="domain" description="HTH arsR-type" evidence="1">
    <location>
        <begin position="1"/>
        <end position="96"/>
    </location>
</feature>
<dbReference type="SUPFAM" id="SSF46785">
    <property type="entry name" value="Winged helix' DNA-binding domain"/>
    <property type="match status" value="1"/>
</dbReference>
<evidence type="ECO:0000313" key="3">
    <source>
        <dbReference type="Proteomes" id="UP000053467"/>
    </source>
</evidence>